<dbReference type="PANTHER" id="PTHR42972:SF9">
    <property type="entry name" value="PEPTIDASE S9 PROLYL OLIGOPEPTIDASE CATALYTIC DOMAIN-CONTAINING PROTEIN"/>
    <property type="match status" value="1"/>
</dbReference>
<dbReference type="OrthoDB" id="449091at2759"/>
<dbReference type="SUPFAM" id="SSF53474">
    <property type="entry name" value="alpha/beta-Hydrolases"/>
    <property type="match status" value="1"/>
</dbReference>
<sequence>MAQQSPEADGLHAVTVQCENVGDFYVDDERLSGDWYGYGLTRHTLRLAPGSKHTLSVRVVHEVRIFGGVILPPPSKFRCELAVPSFPLQESHEGDDKDLDGVGSNRSSALMVQVVKEGHGGYVVMDAVDNVLAGEYISVGLRNVGLHSVLVKSVRVLKGSEVFSATLASPGQPISLYPSVHRPIAIRLDGVLGTGLERNIKEQAFTIEFELESEPLTDTLGQRVTTATLRTDTMVIAQRTWGEPYKYTFLDFDGTVQYAAAIPPSQPASNPTDSAPVIVSLHGAGVEVDQSPFWLSEYTQRERTWIVLPTGRSPWGYDWHGASMKNVASAIESLASRLHGVPEHLKSLPGIKPDPERLLMAGHSNGGQGAWFMVTHFPDKAIAEASIIEFDNDVHMSNTVGIPILARTGGADDNVPPLNSRKLVRLGQENAHNLSALSLSEIPGAGHWFEGVLHDDVMQAFLKQHLHDNTIAHSEKQENRAMVVAHLPFPSEFEITVSNPAGMGSKGGIQVEQLRIPYRKGCVKVKILQDEPRGEGHDLSNTWIVESSNIRRLRFLDSPSLRIRRGKVSALVLDGVRFDIGQNDGAFSLTTLSMGSFLREGNSKGPRWQFTSSSEWTKAERHRETYGPAIQILEKKVVIVIGTHFDDLRPGRYGHGEASFARAVDRIAKLVSHDLYLYGRGDAEIITDKEYQARIENTSPGDEAERTNLVLIGDLHQNCITKLVLAQTEQQVKRVSYLFSLALILSWRRNIANQAQACS</sequence>
<evidence type="ECO:0008006" key="3">
    <source>
        <dbReference type="Google" id="ProtNLM"/>
    </source>
</evidence>
<protein>
    <recommendedName>
        <fullName evidence="3">Peptidase S9 prolyl oligopeptidase catalytic domain-containing protein</fullName>
    </recommendedName>
</protein>
<keyword evidence="2" id="KW-1185">Reference proteome</keyword>
<comment type="caution">
    <text evidence="1">The sequence shown here is derived from an EMBL/GenBank/DDBJ whole genome shotgun (WGS) entry which is preliminary data.</text>
</comment>
<name>A0A9P6JB49_MORAP</name>
<dbReference type="PANTHER" id="PTHR42972">
    <property type="entry name" value="TOL-PAL SYSTEM PROTEIN TOLB"/>
    <property type="match status" value="1"/>
</dbReference>
<dbReference type="Gene3D" id="3.40.50.1820">
    <property type="entry name" value="alpha/beta hydrolase"/>
    <property type="match status" value="1"/>
</dbReference>
<proteinExistence type="predicted"/>
<dbReference type="InterPro" id="IPR029058">
    <property type="entry name" value="AB_hydrolase_fold"/>
</dbReference>
<dbReference type="Proteomes" id="UP000738359">
    <property type="component" value="Unassembled WGS sequence"/>
</dbReference>
<organism evidence="1 2">
    <name type="scientific">Mortierella alpina</name>
    <name type="common">Oleaginous fungus</name>
    <name type="synonym">Mortierella renispora</name>
    <dbReference type="NCBI Taxonomy" id="64518"/>
    <lineage>
        <taxon>Eukaryota</taxon>
        <taxon>Fungi</taxon>
        <taxon>Fungi incertae sedis</taxon>
        <taxon>Mucoromycota</taxon>
        <taxon>Mortierellomycotina</taxon>
        <taxon>Mortierellomycetes</taxon>
        <taxon>Mortierellales</taxon>
        <taxon>Mortierellaceae</taxon>
        <taxon>Mortierella</taxon>
    </lineage>
</organism>
<dbReference type="EMBL" id="JAAAHY010000166">
    <property type="protein sequence ID" value="KAF9966330.1"/>
    <property type="molecule type" value="Genomic_DNA"/>
</dbReference>
<reference evidence="1" key="1">
    <citation type="journal article" date="2020" name="Fungal Divers.">
        <title>Resolving the Mortierellaceae phylogeny through synthesis of multi-gene phylogenetics and phylogenomics.</title>
        <authorList>
            <person name="Vandepol N."/>
            <person name="Liber J."/>
            <person name="Desiro A."/>
            <person name="Na H."/>
            <person name="Kennedy M."/>
            <person name="Barry K."/>
            <person name="Grigoriev I.V."/>
            <person name="Miller A.N."/>
            <person name="O'Donnell K."/>
            <person name="Stajich J.E."/>
            <person name="Bonito G."/>
        </authorList>
    </citation>
    <scope>NUCLEOTIDE SEQUENCE</scope>
    <source>
        <strain evidence="1">CK1249</strain>
    </source>
</reference>
<gene>
    <name evidence="1" type="ORF">BGZ70_002655</name>
</gene>
<accession>A0A9P6JB49</accession>
<dbReference type="AlphaFoldDB" id="A0A9P6JB49"/>
<evidence type="ECO:0000313" key="1">
    <source>
        <dbReference type="EMBL" id="KAF9966330.1"/>
    </source>
</evidence>
<evidence type="ECO:0000313" key="2">
    <source>
        <dbReference type="Proteomes" id="UP000738359"/>
    </source>
</evidence>